<evidence type="ECO:0000259" key="6">
    <source>
        <dbReference type="Pfam" id="PF01951"/>
    </source>
</evidence>
<keyword evidence="3 5" id="KW-0479">Metal-binding</keyword>
<sequence length="143" mass="16576">MDKRYEYLEHTADARFRAYGESLEEAFENAAYAMFNVMIDTSTVSAETSYEIELTSEDIEGLLFNWLSEILFVFEVESLAFAKFAVDRLEQDKDNFRLVARALGEEIDLSRHRFGTEVKAATYNDMRIERTPEGWMIQATVDT</sequence>
<gene>
    <name evidence="7" type="ORF">PV02_06375</name>
</gene>
<dbReference type="PANTHER" id="PTHR12682:SF11">
    <property type="entry name" value="PROTEIN ARCHEASE"/>
    <property type="match status" value="1"/>
</dbReference>
<keyword evidence="4 5" id="KW-0106">Calcium</keyword>
<comment type="function">
    <text evidence="5">Activates the tRNA-splicing ligase complex by facilitating the enzymatic turnover of catalytic subunit RtcB. Acts by promoting the guanylylation of RtcB, a key intermediate step in tRNA ligation. Can also alter the NTP specificity of RtcB such that ATP, dGTP or ITP is used efficiently.</text>
</comment>
<dbReference type="SUPFAM" id="SSF69819">
    <property type="entry name" value="MTH1598-like"/>
    <property type="match status" value="1"/>
</dbReference>
<evidence type="ECO:0000256" key="1">
    <source>
        <dbReference type="ARBA" id="ARBA00007963"/>
    </source>
</evidence>
<evidence type="ECO:0000256" key="2">
    <source>
        <dbReference type="ARBA" id="ARBA00022694"/>
    </source>
</evidence>
<comment type="caution">
    <text evidence="7">The sequence shown here is derived from an EMBL/GenBank/DDBJ whole genome shotgun (WGS) entry which is preliminary data.</text>
</comment>
<evidence type="ECO:0000256" key="5">
    <source>
        <dbReference type="HAMAP-Rule" id="MF_01222"/>
    </source>
</evidence>
<dbReference type="RefSeq" id="WP_256622557.1">
    <property type="nucleotide sequence ID" value="NZ_JTEO01000004.1"/>
</dbReference>
<evidence type="ECO:0000313" key="8">
    <source>
        <dbReference type="Proteomes" id="UP001206983"/>
    </source>
</evidence>
<keyword evidence="8" id="KW-1185">Reference proteome</keyword>
<feature type="binding site" evidence="5">
    <location>
        <position position="143"/>
    </location>
    <ligand>
        <name>Ca(2+)</name>
        <dbReference type="ChEBI" id="CHEBI:29108"/>
    </ligand>
</feature>
<dbReference type="AlphaFoldDB" id="A0AAE3HBP6"/>
<evidence type="ECO:0000313" key="7">
    <source>
        <dbReference type="EMBL" id="MCQ6963204.1"/>
    </source>
</evidence>
<protein>
    <recommendedName>
        <fullName evidence="5">Protein archease</fullName>
    </recommendedName>
</protein>
<dbReference type="InterPro" id="IPR023572">
    <property type="entry name" value="Archease_dom"/>
</dbReference>
<dbReference type="GO" id="GO:0005509">
    <property type="term" value="F:calcium ion binding"/>
    <property type="evidence" value="ECO:0007669"/>
    <property type="project" value="UniProtKB-UniRule"/>
</dbReference>
<dbReference type="InterPro" id="IPR022952">
    <property type="entry name" value="Archease_arc"/>
</dbReference>
<feature type="binding site" evidence="5">
    <location>
        <position position="142"/>
    </location>
    <ligand>
        <name>Ca(2+)</name>
        <dbReference type="ChEBI" id="CHEBI:29108"/>
    </ligand>
</feature>
<dbReference type="PANTHER" id="PTHR12682">
    <property type="entry name" value="ARCHEASE"/>
    <property type="match status" value="1"/>
</dbReference>
<dbReference type="InterPro" id="IPR036820">
    <property type="entry name" value="Archease_dom_sf"/>
</dbReference>
<accession>A0AAE3HBP6</accession>
<name>A0AAE3HBP6_9EURY</name>
<feature type="domain" description="Archease" evidence="6">
    <location>
        <begin position="5"/>
        <end position="142"/>
    </location>
</feature>
<dbReference type="HAMAP" id="MF_01222">
    <property type="entry name" value="Archease_arch"/>
    <property type="match status" value="1"/>
</dbReference>
<proteinExistence type="inferred from homology"/>
<evidence type="ECO:0000256" key="4">
    <source>
        <dbReference type="ARBA" id="ARBA00022837"/>
    </source>
</evidence>
<feature type="binding site" evidence="5">
    <location>
        <position position="13"/>
    </location>
    <ligand>
        <name>Ca(2+)</name>
        <dbReference type="ChEBI" id="CHEBI:29108"/>
    </ligand>
</feature>
<reference evidence="7 8" key="1">
    <citation type="journal article" date="2011" name="Appl. Environ. Microbiol.">
        <title>Methanogenic archaea isolated from Taiwan's Chelungpu fault.</title>
        <authorList>
            <person name="Wu S.Y."/>
            <person name="Lai M.C."/>
        </authorList>
    </citation>
    <scope>NUCLEOTIDE SEQUENCE [LARGE SCALE GENOMIC DNA]</scope>
    <source>
        <strain evidence="7 8">St545Mb</strain>
    </source>
</reference>
<keyword evidence="2 5" id="KW-0819">tRNA processing</keyword>
<evidence type="ECO:0000256" key="3">
    <source>
        <dbReference type="ARBA" id="ARBA00022723"/>
    </source>
</evidence>
<organism evidence="7 8">
    <name type="scientific">Methanolobus chelungpuianus</name>
    <dbReference type="NCBI Taxonomy" id="502115"/>
    <lineage>
        <taxon>Archaea</taxon>
        <taxon>Methanobacteriati</taxon>
        <taxon>Methanobacteriota</taxon>
        <taxon>Stenosarchaea group</taxon>
        <taxon>Methanomicrobia</taxon>
        <taxon>Methanosarcinales</taxon>
        <taxon>Methanosarcinaceae</taxon>
        <taxon>Methanolobus</taxon>
    </lineage>
</organism>
<dbReference type="InterPro" id="IPR002804">
    <property type="entry name" value="Archease"/>
</dbReference>
<dbReference type="Proteomes" id="UP001206983">
    <property type="component" value="Unassembled WGS sequence"/>
</dbReference>
<dbReference type="GO" id="GO:0006388">
    <property type="term" value="P:tRNA splicing, via endonucleolytic cleavage and ligation"/>
    <property type="evidence" value="ECO:0007669"/>
    <property type="project" value="UniProtKB-UniRule"/>
</dbReference>
<dbReference type="Gene3D" id="3.55.10.10">
    <property type="entry name" value="Archease domain"/>
    <property type="match status" value="1"/>
</dbReference>
<dbReference type="Pfam" id="PF01951">
    <property type="entry name" value="Archease"/>
    <property type="match status" value="1"/>
</dbReference>
<dbReference type="EMBL" id="JTEO01000004">
    <property type="protein sequence ID" value="MCQ6963204.1"/>
    <property type="molecule type" value="Genomic_DNA"/>
</dbReference>
<dbReference type="NCBIfam" id="NF001617">
    <property type="entry name" value="PRK00407.1"/>
    <property type="match status" value="1"/>
</dbReference>
<comment type="similarity">
    <text evidence="1 5">Belongs to the archease family.</text>
</comment>